<evidence type="ECO:0000256" key="5">
    <source>
        <dbReference type="ARBA" id="ARBA00023136"/>
    </source>
</evidence>
<accession>A0A3M2JQK0</accession>
<dbReference type="Pfam" id="PF03649">
    <property type="entry name" value="UPF0014"/>
    <property type="match status" value="1"/>
</dbReference>
<name>A0A3M2JQK0_9CELL</name>
<keyword evidence="5 6" id="KW-0472">Membrane</keyword>
<dbReference type="PANTHER" id="PTHR30028:SF0">
    <property type="entry name" value="PROTEIN ALUMINUM SENSITIVE 3"/>
    <property type="match status" value="1"/>
</dbReference>
<comment type="subcellular location">
    <subcellularLocation>
        <location evidence="1">Membrane</location>
        <topology evidence="1">Multi-pass membrane protein</topology>
    </subcellularLocation>
</comment>
<evidence type="ECO:0000256" key="4">
    <source>
        <dbReference type="ARBA" id="ARBA00022989"/>
    </source>
</evidence>
<feature type="transmembrane region" description="Helical" evidence="6">
    <location>
        <begin position="210"/>
        <end position="232"/>
    </location>
</feature>
<evidence type="ECO:0000313" key="8">
    <source>
        <dbReference type="Proteomes" id="UP000269289"/>
    </source>
</evidence>
<evidence type="ECO:0000256" key="1">
    <source>
        <dbReference type="ARBA" id="ARBA00004141"/>
    </source>
</evidence>
<keyword evidence="8" id="KW-1185">Reference proteome</keyword>
<dbReference type="OrthoDB" id="3212530at2"/>
<keyword evidence="4 6" id="KW-1133">Transmembrane helix</keyword>
<sequence>MRTALAGALLLGVFLAVTGAARVRVRRDTAVAVLRAAVQLVAVAVVIAWVFRHPGAAAAYLVVMVAVAGWTATRRVGLGTATAAPLTLAVLAGAATAVLPVVASGALAPGTPTLVPFAAQMIGGAMSATAVTGLRLRDDLRTGWDVVEGWLALGATGRQAVAEHARVAVGRALVPGIDQTRSAGLVTLPGAFVGLLLGGAGPAQAAQVQLLVLVGLLAAQAVAGVLTTTLLAGRLGRTRPGS</sequence>
<feature type="transmembrane region" description="Helical" evidence="6">
    <location>
        <begin position="114"/>
        <end position="134"/>
    </location>
</feature>
<comment type="similarity">
    <text evidence="2">Belongs to the UPF0014 family.</text>
</comment>
<gene>
    <name evidence="7" type="ORF">EBM89_01625</name>
</gene>
<dbReference type="Proteomes" id="UP000269289">
    <property type="component" value="Unassembled WGS sequence"/>
</dbReference>
<dbReference type="InterPro" id="IPR005226">
    <property type="entry name" value="UPF0014_fam"/>
</dbReference>
<feature type="transmembrane region" description="Helical" evidence="6">
    <location>
        <begin position="58"/>
        <end position="77"/>
    </location>
</feature>
<evidence type="ECO:0000256" key="3">
    <source>
        <dbReference type="ARBA" id="ARBA00022692"/>
    </source>
</evidence>
<organism evidence="7 8">
    <name type="scientific">Cellulomonas triticagri</name>
    <dbReference type="NCBI Taxonomy" id="2483352"/>
    <lineage>
        <taxon>Bacteria</taxon>
        <taxon>Bacillati</taxon>
        <taxon>Actinomycetota</taxon>
        <taxon>Actinomycetes</taxon>
        <taxon>Micrococcales</taxon>
        <taxon>Cellulomonadaceae</taxon>
        <taxon>Cellulomonas</taxon>
    </lineage>
</organism>
<feature type="transmembrane region" description="Helical" evidence="6">
    <location>
        <begin position="30"/>
        <end position="51"/>
    </location>
</feature>
<reference evidence="7 8" key="1">
    <citation type="submission" date="2018-10" db="EMBL/GenBank/DDBJ databases">
        <title>Isolation, diversity and antifungal activity of actinobacteria from wheat.</title>
        <authorList>
            <person name="Han C."/>
        </authorList>
    </citation>
    <scope>NUCLEOTIDE SEQUENCE [LARGE SCALE GENOMIC DNA]</scope>
    <source>
        <strain evidence="7 8">NEAU-YY56</strain>
    </source>
</reference>
<feature type="transmembrane region" description="Helical" evidence="6">
    <location>
        <begin position="183"/>
        <end position="203"/>
    </location>
</feature>
<dbReference type="GO" id="GO:0005886">
    <property type="term" value="C:plasma membrane"/>
    <property type="evidence" value="ECO:0007669"/>
    <property type="project" value="TreeGrafter"/>
</dbReference>
<dbReference type="AlphaFoldDB" id="A0A3M2JQK0"/>
<protein>
    <submittedName>
        <fullName evidence="7">ABC transporter permease</fullName>
    </submittedName>
</protein>
<dbReference type="EMBL" id="RFFI01000005">
    <property type="protein sequence ID" value="RMI14100.1"/>
    <property type="molecule type" value="Genomic_DNA"/>
</dbReference>
<evidence type="ECO:0000256" key="2">
    <source>
        <dbReference type="ARBA" id="ARBA00005268"/>
    </source>
</evidence>
<comment type="caution">
    <text evidence="7">The sequence shown here is derived from an EMBL/GenBank/DDBJ whole genome shotgun (WGS) entry which is preliminary data.</text>
</comment>
<evidence type="ECO:0000256" key="6">
    <source>
        <dbReference type="SAM" id="Phobius"/>
    </source>
</evidence>
<proteinExistence type="inferred from homology"/>
<keyword evidence="3 6" id="KW-0812">Transmembrane</keyword>
<evidence type="ECO:0000313" key="7">
    <source>
        <dbReference type="EMBL" id="RMI14100.1"/>
    </source>
</evidence>
<feature type="transmembrane region" description="Helical" evidence="6">
    <location>
        <begin position="83"/>
        <end position="102"/>
    </location>
</feature>
<dbReference type="PANTHER" id="PTHR30028">
    <property type="entry name" value="UPF0014 INNER MEMBRANE PROTEIN YBBM-RELATED"/>
    <property type="match status" value="1"/>
</dbReference>